<dbReference type="PANTHER" id="PTHR21240:SF28">
    <property type="entry name" value="ISO-OROTATE DECARBOXYLASE (EUROFUNG)"/>
    <property type="match status" value="1"/>
</dbReference>
<comment type="caution">
    <text evidence="4">The sequence shown here is derived from an EMBL/GenBank/DDBJ whole genome shotgun (WGS) entry which is preliminary data.</text>
</comment>
<dbReference type="InterPro" id="IPR032466">
    <property type="entry name" value="Metal_Hydrolase"/>
</dbReference>
<dbReference type="Gene3D" id="3.20.20.140">
    <property type="entry name" value="Metal-dependent hydrolases"/>
    <property type="match status" value="1"/>
</dbReference>
<reference evidence="4" key="2">
    <citation type="submission" date="2020-09" db="EMBL/GenBank/DDBJ databases">
        <authorList>
            <person name="Sun Q."/>
            <person name="Zhou Y."/>
        </authorList>
    </citation>
    <scope>NUCLEOTIDE SEQUENCE</scope>
    <source>
        <strain evidence="4">CGMCC 4.3508</strain>
    </source>
</reference>
<dbReference type="GO" id="GO:0016831">
    <property type="term" value="F:carboxy-lyase activity"/>
    <property type="evidence" value="ECO:0007669"/>
    <property type="project" value="InterPro"/>
</dbReference>
<dbReference type="InterPro" id="IPR006680">
    <property type="entry name" value="Amidohydro-rel"/>
</dbReference>
<dbReference type="AlphaFoldDB" id="A0A917VVE5"/>
<dbReference type="Pfam" id="PF04909">
    <property type="entry name" value="Amidohydro_2"/>
    <property type="match status" value="1"/>
</dbReference>
<dbReference type="PANTHER" id="PTHR21240">
    <property type="entry name" value="2-AMINO-3-CARBOXYLMUCONATE-6-SEMIALDEHYDE DECARBOXYLASE"/>
    <property type="match status" value="1"/>
</dbReference>
<dbReference type="GO" id="GO:0016787">
    <property type="term" value="F:hydrolase activity"/>
    <property type="evidence" value="ECO:0007669"/>
    <property type="project" value="InterPro"/>
</dbReference>
<dbReference type="GO" id="GO:0005737">
    <property type="term" value="C:cytoplasm"/>
    <property type="evidence" value="ECO:0007669"/>
    <property type="project" value="TreeGrafter"/>
</dbReference>
<feature type="region of interest" description="Disordered" evidence="2">
    <location>
        <begin position="1"/>
        <end position="32"/>
    </location>
</feature>
<evidence type="ECO:0000256" key="2">
    <source>
        <dbReference type="SAM" id="MobiDB-lite"/>
    </source>
</evidence>
<proteinExistence type="predicted"/>
<dbReference type="Proteomes" id="UP000638263">
    <property type="component" value="Unassembled WGS sequence"/>
</dbReference>
<dbReference type="GO" id="GO:0019748">
    <property type="term" value="P:secondary metabolic process"/>
    <property type="evidence" value="ECO:0007669"/>
    <property type="project" value="TreeGrafter"/>
</dbReference>
<sequence length="393" mass="43628">MPTSPSSAQLYPPQGFGPPKDRRGHAEGTLGLPTGTEVFSADNHISLADDIFYERFPEELRDKAPRVWYEDGAYQIGRKGKSFLPGDFSRVLMQYDPLDGSGSTNLEARVADLRADGIDRELAFPNSLLALLFYPDKAVRERCFRIYNEYIAEVQERSGGKLYGVGLINWWDADGARRTLTELKALGLRTFLLPLSAGKDDDGNVIDYGSTEMIGVWDAIEESGVPVSHHIGESPLSAPCEVNSVVVGMMHNVAPFRELFSKYLFSGIIDRHPGLQIGWFEGGINWVASALQDAEHMNASYRHMYNRPVEHEVRHYWQNHMRASFMVDPLGLAIIDQIGVDRVMWSSDYPHNESTFGYSEQSLAAVVAAVGPEDAARIVSGNIKDFLGVQAGL</sequence>
<dbReference type="SUPFAM" id="SSF51556">
    <property type="entry name" value="Metallo-dependent hydrolases"/>
    <property type="match status" value="1"/>
</dbReference>
<dbReference type="InterPro" id="IPR032465">
    <property type="entry name" value="ACMSD"/>
</dbReference>
<keyword evidence="1" id="KW-0456">Lyase</keyword>
<keyword evidence="5" id="KW-1185">Reference proteome</keyword>
<reference evidence="4" key="1">
    <citation type="journal article" date="2014" name="Int. J. Syst. Evol. Microbiol.">
        <title>Complete genome sequence of Corynebacterium casei LMG S-19264T (=DSM 44701T), isolated from a smear-ripened cheese.</title>
        <authorList>
            <consortium name="US DOE Joint Genome Institute (JGI-PGF)"/>
            <person name="Walter F."/>
            <person name="Albersmeier A."/>
            <person name="Kalinowski J."/>
            <person name="Ruckert C."/>
        </authorList>
    </citation>
    <scope>NUCLEOTIDE SEQUENCE</scope>
    <source>
        <strain evidence="4">CGMCC 4.3508</strain>
    </source>
</reference>
<evidence type="ECO:0000256" key="1">
    <source>
        <dbReference type="ARBA" id="ARBA00023239"/>
    </source>
</evidence>
<protein>
    <submittedName>
        <fullName evidence="4">Amidohydrolase</fullName>
    </submittedName>
</protein>
<evidence type="ECO:0000313" key="4">
    <source>
        <dbReference type="EMBL" id="GGL17901.1"/>
    </source>
</evidence>
<evidence type="ECO:0000313" key="5">
    <source>
        <dbReference type="Proteomes" id="UP000638263"/>
    </source>
</evidence>
<accession>A0A917VVE5</accession>
<organism evidence="4 5">
    <name type="scientific">Nocardia jinanensis</name>
    <dbReference type="NCBI Taxonomy" id="382504"/>
    <lineage>
        <taxon>Bacteria</taxon>
        <taxon>Bacillati</taxon>
        <taxon>Actinomycetota</taxon>
        <taxon>Actinomycetes</taxon>
        <taxon>Mycobacteriales</taxon>
        <taxon>Nocardiaceae</taxon>
        <taxon>Nocardia</taxon>
    </lineage>
</organism>
<dbReference type="RefSeq" id="WP_058853030.1">
    <property type="nucleotide sequence ID" value="NZ_BMMH01000007.1"/>
</dbReference>
<name>A0A917VVE5_9NOCA</name>
<gene>
    <name evidence="4" type="ORF">GCM10011588_35740</name>
</gene>
<dbReference type="EMBL" id="BMMH01000007">
    <property type="protein sequence ID" value="GGL17901.1"/>
    <property type="molecule type" value="Genomic_DNA"/>
</dbReference>
<evidence type="ECO:0000259" key="3">
    <source>
        <dbReference type="Pfam" id="PF04909"/>
    </source>
</evidence>
<feature type="domain" description="Amidohydrolase-related" evidence="3">
    <location>
        <begin position="107"/>
        <end position="388"/>
    </location>
</feature>